<gene>
    <name evidence="7" type="ORF">DOK78_001830</name>
</gene>
<proteinExistence type="inferred from homology"/>
<dbReference type="PANTHER" id="PTHR43425:SF3">
    <property type="entry name" value="NADPH-DEPENDENT OXIDOREDUCTASE"/>
    <property type="match status" value="1"/>
</dbReference>
<evidence type="ECO:0000256" key="4">
    <source>
        <dbReference type="ARBA" id="ARBA00023002"/>
    </source>
</evidence>
<dbReference type="PIRSF" id="PIRSF005426">
    <property type="entry name" value="Frp"/>
    <property type="match status" value="1"/>
</dbReference>
<evidence type="ECO:0000256" key="3">
    <source>
        <dbReference type="ARBA" id="ARBA00022643"/>
    </source>
</evidence>
<organism evidence="7 8">
    <name type="scientific">Candidatus Enterococcus lowellii</name>
    <dbReference type="NCBI Taxonomy" id="2230877"/>
    <lineage>
        <taxon>Bacteria</taxon>
        <taxon>Bacillati</taxon>
        <taxon>Bacillota</taxon>
        <taxon>Bacilli</taxon>
        <taxon>Lactobacillales</taxon>
        <taxon>Enterococcaceae</taxon>
        <taxon>Enterococcus</taxon>
    </lineage>
</organism>
<dbReference type="PANTHER" id="PTHR43425">
    <property type="entry name" value="OXYGEN-INSENSITIVE NADPH NITROREDUCTASE"/>
    <property type="match status" value="1"/>
</dbReference>
<keyword evidence="2 5" id="KW-0285">Flavoprotein</keyword>
<keyword evidence="3 5" id="KW-0288">FMN</keyword>
<evidence type="ECO:0000256" key="5">
    <source>
        <dbReference type="PIRNR" id="PIRNR005426"/>
    </source>
</evidence>
<dbReference type="Pfam" id="PF00881">
    <property type="entry name" value="Nitroreductase"/>
    <property type="match status" value="1"/>
</dbReference>
<comment type="similarity">
    <text evidence="1 5">Belongs to the flavin oxidoreductase frp family.</text>
</comment>
<dbReference type="InterPro" id="IPR029479">
    <property type="entry name" value="Nitroreductase"/>
</dbReference>
<reference evidence="7 8" key="1">
    <citation type="submission" date="2024-03" db="EMBL/GenBank/DDBJ databases">
        <title>The Genome Sequence of Enterococcus sp. DIV2402.</title>
        <authorList>
            <consortium name="The Broad Institute Genomics Platform"/>
            <consortium name="The Broad Institute Microbial Omics Core"/>
            <consortium name="The Broad Institute Genomic Center for Infectious Diseases"/>
            <person name="Earl A."/>
            <person name="Manson A."/>
            <person name="Gilmore M."/>
            <person name="Schwartman J."/>
            <person name="Shea T."/>
            <person name="Abouelleil A."/>
            <person name="Cao P."/>
            <person name="Chapman S."/>
            <person name="Cusick C."/>
            <person name="Young S."/>
            <person name="Neafsey D."/>
            <person name="Nusbaum C."/>
            <person name="Birren B."/>
        </authorList>
    </citation>
    <scope>NUCLEOTIDE SEQUENCE [LARGE SCALE GENOMIC DNA]</scope>
    <source>
        <strain evidence="7 8">DIV2402</strain>
    </source>
</reference>
<dbReference type="SUPFAM" id="SSF55469">
    <property type="entry name" value="FMN-dependent nitroreductase-like"/>
    <property type="match status" value="1"/>
</dbReference>
<keyword evidence="5" id="KW-0521">NADP</keyword>
<keyword evidence="4 5" id="KW-0560">Oxidoreductase</keyword>
<dbReference type="EMBL" id="CP147251">
    <property type="protein sequence ID" value="WYJ77192.1"/>
    <property type="molecule type" value="Genomic_DNA"/>
</dbReference>
<name>A0ABZ2SN04_9ENTE</name>
<protein>
    <recommendedName>
        <fullName evidence="6">Nitroreductase domain-containing protein</fullName>
    </recommendedName>
</protein>
<evidence type="ECO:0000313" key="7">
    <source>
        <dbReference type="EMBL" id="WYJ77192.1"/>
    </source>
</evidence>
<dbReference type="InterPro" id="IPR016446">
    <property type="entry name" value="Flavin_OxRdtase_Frp"/>
</dbReference>
<feature type="domain" description="Nitroreductase" evidence="6">
    <location>
        <begin position="10"/>
        <end position="163"/>
    </location>
</feature>
<dbReference type="Gene3D" id="3.40.109.10">
    <property type="entry name" value="NADH Oxidase"/>
    <property type="match status" value="1"/>
</dbReference>
<evidence type="ECO:0000256" key="2">
    <source>
        <dbReference type="ARBA" id="ARBA00022630"/>
    </source>
</evidence>
<evidence type="ECO:0000313" key="8">
    <source>
        <dbReference type="Proteomes" id="UP000664701"/>
    </source>
</evidence>
<evidence type="ECO:0000256" key="1">
    <source>
        <dbReference type="ARBA" id="ARBA00008366"/>
    </source>
</evidence>
<sequence>MDILEWFTSHTSVRSFQEKQLSEQLKKQLIQAAQSGSSSNFVQAYSIIEVRNQEKLTEVEAIANFKGYGAEHGVFYLFVADLNRNYQIASHSNNNLEAFSSMESLLVSVVDTTIAAQNMALFAESQDLGICYIGGIRNDLFRIAELFALPKLTIPLFGLIIGYPNIKNEVKPRLFQEEIVKIDEYQEMDPLTLQRYDDVMNSYYQERTNHAQQANWSEKVQEHFKINRRPEVIHFLKHQGFDFFEKNN</sequence>
<dbReference type="InterPro" id="IPR000415">
    <property type="entry name" value="Nitroreductase-like"/>
</dbReference>
<dbReference type="CDD" id="cd02146">
    <property type="entry name" value="NfsA-like"/>
    <property type="match status" value="1"/>
</dbReference>
<evidence type="ECO:0000259" key="6">
    <source>
        <dbReference type="Pfam" id="PF00881"/>
    </source>
</evidence>
<keyword evidence="8" id="KW-1185">Reference proteome</keyword>
<dbReference type="Proteomes" id="UP000664701">
    <property type="component" value="Chromosome"/>
</dbReference>
<dbReference type="RefSeq" id="WP_207942590.1">
    <property type="nucleotide sequence ID" value="NZ_CP147251.1"/>
</dbReference>
<accession>A0ABZ2SN04</accession>